<dbReference type="Pfam" id="PF08379">
    <property type="entry name" value="Bact_transglu_N"/>
    <property type="match status" value="1"/>
</dbReference>
<dbReference type="EMBL" id="CP012678">
    <property type="protein sequence ID" value="ALF58912.1"/>
    <property type="molecule type" value="Genomic_DNA"/>
</dbReference>
<dbReference type="SMART" id="SM00460">
    <property type="entry name" value="TGc"/>
    <property type="match status" value="1"/>
</dbReference>
<dbReference type="OrthoDB" id="5438043at2"/>
<feature type="domain" description="Transglutaminase-like" evidence="1">
    <location>
        <begin position="154"/>
        <end position="216"/>
    </location>
</feature>
<gene>
    <name evidence="2" type="ORF">AOC03_01655</name>
</gene>
<accession>A0A0M5MJB5</accession>
<dbReference type="PANTHER" id="PTHR33490:SF6">
    <property type="entry name" value="SLL1049 PROTEIN"/>
    <property type="match status" value="1"/>
</dbReference>
<protein>
    <submittedName>
        <fullName evidence="2">Transglutaminase</fullName>
    </submittedName>
</protein>
<organism evidence="2 3">
    <name type="scientific">Psychrobacter urativorans</name>
    <dbReference type="NCBI Taxonomy" id="45610"/>
    <lineage>
        <taxon>Bacteria</taxon>
        <taxon>Pseudomonadati</taxon>
        <taxon>Pseudomonadota</taxon>
        <taxon>Gammaproteobacteria</taxon>
        <taxon>Moraxellales</taxon>
        <taxon>Moraxellaceae</taxon>
        <taxon>Psychrobacter</taxon>
    </lineage>
</organism>
<evidence type="ECO:0000313" key="3">
    <source>
        <dbReference type="Proteomes" id="UP000059847"/>
    </source>
</evidence>
<dbReference type="KEGG" id="pur:AOC03_01655"/>
<dbReference type="InterPro" id="IPR002931">
    <property type="entry name" value="Transglutaminase-like"/>
</dbReference>
<name>A0A0M5MJB5_9GAMM</name>
<dbReference type="SUPFAM" id="SSF54001">
    <property type="entry name" value="Cysteine proteinases"/>
    <property type="match status" value="1"/>
</dbReference>
<dbReference type="InterPro" id="IPR013589">
    <property type="entry name" value="Bac_transglu_N"/>
</dbReference>
<dbReference type="RefSeq" id="WP_062533308.1">
    <property type="nucleotide sequence ID" value="NZ_CP012678.1"/>
</dbReference>
<dbReference type="Pfam" id="PF01841">
    <property type="entry name" value="Transglut_core"/>
    <property type="match status" value="1"/>
</dbReference>
<evidence type="ECO:0000313" key="2">
    <source>
        <dbReference type="EMBL" id="ALF58912.1"/>
    </source>
</evidence>
<keyword evidence="3" id="KW-1185">Reference proteome</keyword>
<dbReference type="Proteomes" id="UP000059847">
    <property type="component" value="Chromosome"/>
</dbReference>
<proteinExistence type="predicted"/>
<dbReference type="PANTHER" id="PTHR33490">
    <property type="entry name" value="BLR5614 PROTEIN-RELATED"/>
    <property type="match status" value="1"/>
</dbReference>
<evidence type="ECO:0000259" key="1">
    <source>
        <dbReference type="SMART" id="SM00460"/>
    </source>
</evidence>
<dbReference type="AlphaFoldDB" id="A0A0M5MJB5"/>
<dbReference type="InterPro" id="IPR038765">
    <property type="entry name" value="Papain-like_cys_pep_sf"/>
</dbReference>
<sequence>MKLQISHQTNYYYGELAYRSVQYIRMTPMQMPHQIIHQWSVMLPKVATNQKDGFGNDWLTLSRNEAHNNLQMQASGIVEINTDTERLEDMAHVPYLLFTVQSPLTECSAAMRAFAAPYLKDPTHDHLKAMAADLITKMPFIKDMTHVGTTATEAFAIGAGVCQDHTHVFIGCCRDQHIPARYVSGYLYDDTENHMASHAWAEVWLDGYWYTFDVSNQLFAPSSHVYVAIGRDYLDAAPVRGVRMGGGYENLYSQVLVTRLS</sequence>
<dbReference type="STRING" id="45610.AOC03_01655"/>
<reference evidence="2 3" key="1">
    <citation type="submission" date="2015-09" db="EMBL/GenBank/DDBJ databases">
        <title>Complete genome of Psychrobacter urativorans R10.10B.</title>
        <authorList>
            <person name="See-Too W.S."/>
            <person name="Chan K.G."/>
        </authorList>
    </citation>
    <scope>NUCLEOTIDE SEQUENCE [LARGE SCALE GENOMIC DNA]</scope>
    <source>
        <strain evidence="2 3">R10.10B</strain>
    </source>
</reference>
<dbReference type="Gene3D" id="3.10.620.30">
    <property type="match status" value="1"/>
</dbReference>